<protein>
    <submittedName>
        <fullName evidence="1">Uncharacterized protein</fullName>
    </submittedName>
</protein>
<gene>
    <name evidence="1" type="ORF">AAL_05850</name>
</gene>
<name>A0A167ZLH3_9HYPO</name>
<dbReference type="AlphaFoldDB" id="A0A167ZLH3"/>
<reference evidence="1 2" key="1">
    <citation type="journal article" date="2016" name="Genome Biol. Evol.">
        <title>Divergent and convergent evolution of fungal pathogenicity.</title>
        <authorList>
            <person name="Shang Y."/>
            <person name="Xiao G."/>
            <person name="Zheng P."/>
            <person name="Cen K."/>
            <person name="Zhan S."/>
            <person name="Wang C."/>
        </authorList>
    </citation>
    <scope>NUCLEOTIDE SEQUENCE [LARGE SCALE GENOMIC DNA]</scope>
    <source>
        <strain evidence="1 2">RCEF 2490</strain>
    </source>
</reference>
<comment type="caution">
    <text evidence="1">The sequence shown here is derived from an EMBL/GenBank/DDBJ whole genome shotgun (WGS) entry which is preliminary data.</text>
</comment>
<organism evidence="1 2">
    <name type="scientific">Moelleriella libera RCEF 2490</name>
    <dbReference type="NCBI Taxonomy" id="1081109"/>
    <lineage>
        <taxon>Eukaryota</taxon>
        <taxon>Fungi</taxon>
        <taxon>Dikarya</taxon>
        <taxon>Ascomycota</taxon>
        <taxon>Pezizomycotina</taxon>
        <taxon>Sordariomycetes</taxon>
        <taxon>Hypocreomycetidae</taxon>
        <taxon>Hypocreales</taxon>
        <taxon>Clavicipitaceae</taxon>
        <taxon>Moelleriella</taxon>
    </lineage>
</organism>
<accession>A0A167ZLH3</accession>
<dbReference type="OrthoDB" id="4960857at2759"/>
<dbReference type="EMBL" id="AZGY01000014">
    <property type="protein sequence ID" value="KZZ92818.1"/>
    <property type="molecule type" value="Genomic_DNA"/>
</dbReference>
<evidence type="ECO:0000313" key="2">
    <source>
        <dbReference type="Proteomes" id="UP000078544"/>
    </source>
</evidence>
<evidence type="ECO:0000313" key="1">
    <source>
        <dbReference type="EMBL" id="KZZ92818.1"/>
    </source>
</evidence>
<keyword evidence="2" id="KW-1185">Reference proteome</keyword>
<dbReference type="Proteomes" id="UP000078544">
    <property type="component" value="Unassembled WGS sequence"/>
</dbReference>
<proteinExistence type="predicted"/>
<sequence length="183" mass="21854">MPEIPCRPPRMPEGEPKWYATLNIDDATALNRLLYEANIDGNTFFTYHVYPTAISSLLSTERIVIDFKRVDLWCHRWPLEYRLAAYIEWAKLRQLLSRTLYSMAFMSPDYSERWLMEMYRGHYDCEIILIYQELQARVMHLTQEQRERLKTIWMTLDHAWWHTAGIPADSWFWGVILDTSGGN</sequence>